<feature type="region of interest" description="Disordered" evidence="1">
    <location>
        <begin position="1"/>
        <end position="93"/>
    </location>
</feature>
<evidence type="ECO:0000256" key="1">
    <source>
        <dbReference type="SAM" id="MobiDB-lite"/>
    </source>
</evidence>
<proteinExistence type="predicted"/>
<name>A0AAV7VTM0_PLEWA</name>
<feature type="compositionally biased region" description="Basic residues" evidence="1">
    <location>
        <begin position="1"/>
        <end position="12"/>
    </location>
</feature>
<dbReference type="AlphaFoldDB" id="A0AAV7VTM0"/>
<comment type="caution">
    <text evidence="2">The sequence shown here is derived from an EMBL/GenBank/DDBJ whole genome shotgun (WGS) entry which is preliminary data.</text>
</comment>
<gene>
    <name evidence="2" type="ORF">NDU88_007778</name>
</gene>
<evidence type="ECO:0000313" key="2">
    <source>
        <dbReference type="EMBL" id="KAJ1203997.1"/>
    </source>
</evidence>
<dbReference type="Proteomes" id="UP001066276">
    <property type="component" value="Chromosome 2_1"/>
</dbReference>
<reference evidence="2" key="1">
    <citation type="journal article" date="2022" name="bioRxiv">
        <title>Sequencing and chromosome-scale assembly of the giantPleurodeles waltlgenome.</title>
        <authorList>
            <person name="Brown T."/>
            <person name="Elewa A."/>
            <person name="Iarovenko S."/>
            <person name="Subramanian E."/>
            <person name="Araus A.J."/>
            <person name="Petzold A."/>
            <person name="Susuki M."/>
            <person name="Suzuki K.-i.T."/>
            <person name="Hayashi T."/>
            <person name="Toyoda A."/>
            <person name="Oliveira C."/>
            <person name="Osipova E."/>
            <person name="Leigh N.D."/>
            <person name="Simon A."/>
            <person name="Yun M.H."/>
        </authorList>
    </citation>
    <scope>NUCLEOTIDE SEQUENCE</scope>
    <source>
        <strain evidence="2">20211129_DDA</strain>
        <tissue evidence="2">Liver</tissue>
    </source>
</reference>
<protein>
    <submittedName>
        <fullName evidence="2">Uncharacterized protein</fullName>
    </submittedName>
</protein>
<keyword evidence="3" id="KW-1185">Reference proteome</keyword>
<accession>A0AAV7VTM0</accession>
<sequence>MKAPRARSRVRRGGSGGGEEELMGEGGGAREQELQSRNRVQCVQMRSRRAGSHQDGNPATHPPCTHPYIRLQRRQAAEEGTSEPLFERELAVG</sequence>
<evidence type="ECO:0000313" key="3">
    <source>
        <dbReference type="Proteomes" id="UP001066276"/>
    </source>
</evidence>
<dbReference type="EMBL" id="JANPWB010000003">
    <property type="protein sequence ID" value="KAJ1203997.1"/>
    <property type="molecule type" value="Genomic_DNA"/>
</dbReference>
<organism evidence="2 3">
    <name type="scientific">Pleurodeles waltl</name>
    <name type="common">Iberian ribbed newt</name>
    <dbReference type="NCBI Taxonomy" id="8319"/>
    <lineage>
        <taxon>Eukaryota</taxon>
        <taxon>Metazoa</taxon>
        <taxon>Chordata</taxon>
        <taxon>Craniata</taxon>
        <taxon>Vertebrata</taxon>
        <taxon>Euteleostomi</taxon>
        <taxon>Amphibia</taxon>
        <taxon>Batrachia</taxon>
        <taxon>Caudata</taxon>
        <taxon>Salamandroidea</taxon>
        <taxon>Salamandridae</taxon>
        <taxon>Pleurodelinae</taxon>
        <taxon>Pleurodeles</taxon>
    </lineage>
</organism>